<dbReference type="EMBL" id="RCIY01000069">
    <property type="protein sequence ID" value="TGG80504.1"/>
    <property type="molecule type" value="Genomic_DNA"/>
</dbReference>
<dbReference type="InterPro" id="IPR020945">
    <property type="entry name" value="DMSO/NO3_reduct_chaperone"/>
</dbReference>
<dbReference type="SUPFAM" id="SSF89155">
    <property type="entry name" value="TorD-like"/>
    <property type="match status" value="1"/>
</dbReference>
<dbReference type="Proteomes" id="UP000298111">
    <property type="component" value="Unassembled WGS sequence"/>
</dbReference>
<dbReference type="NCBIfam" id="TIGR00684">
    <property type="entry name" value="narJ"/>
    <property type="match status" value="1"/>
</dbReference>
<dbReference type="GO" id="GO:0051082">
    <property type="term" value="F:unfolded protein binding"/>
    <property type="evidence" value="ECO:0007669"/>
    <property type="project" value="InterPro"/>
</dbReference>
<protein>
    <submittedName>
        <fullName evidence="1">Nitrate reductase molybdenum cofactor assembly chaperone</fullName>
    </submittedName>
</protein>
<dbReference type="PANTHER" id="PTHR43680">
    <property type="entry name" value="NITRATE REDUCTASE MOLYBDENUM COFACTOR ASSEMBLY CHAPERONE"/>
    <property type="match status" value="1"/>
</dbReference>
<dbReference type="RefSeq" id="WP_051698098.1">
    <property type="nucleotide sequence ID" value="NZ_CP048875.1"/>
</dbReference>
<gene>
    <name evidence="1" type="primary">narJ</name>
    <name evidence="1" type="ORF">D8771_22225</name>
</gene>
<dbReference type="PANTHER" id="PTHR43680:SF2">
    <property type="entry name" value="NITRATE REDUCTASE MOLYBDENUM COFACTOR ASSEMBLY CHAPERONE NARJ"/>
    <property type="match status" value="1"/>
</dbReference>
<dbReference type="GeneID" id="75180696"/>
<dbReference type="GO" id="GO:0042128">
    <property type="term" value="P:nitrate assimilation"/>
    <property type="evidence" value="ECO:0007669"/>
    <property type="project" value="TreeGrafter"/>
</dbReference>
<dbReference type="GO" id="GO:0051131">
    <property type="term" value="P:chaperone-mediated protein complex assembly"/>
    <property type="evidence" value="ECO:0007669"/>
    <property type="project" value="InterPro"/>
</dbReference>
<reference evidence="1 2" key="1">
    <citation type="submission" date="2018-10" db="EMBL/GenBank/DDBJ databases">
        <title>Isolation of pseudouridimycin from Streptomyces albus DSM 40763.</title>
        <authorList>
            <person name="Rosenqvist P."/>
            <person name="Metsae-Ketelae M."/>
            <person name="Virta P."/>
        </authorList>
    </citation>
    <scope>NUCLEOTIDE SEQUENCE [LARGE SCALE GENOMIC DNA]</scope>
    <source>
        <strain evidence="1 2">DSM 40763</strain>
    </source>
</reference>
<dbReference type="GO" id="GO:0016530">
    <property type="term" value="F:metallochaperone activity"/>
    <property type="evidence" value="ECO:0007669"/>
    <property type="project" value="TreeGrafter"/>
</dbReference>
<accession>A0A6C1C9L7</accession>
<evidence type="ECO:0000313" key="1">
    <source>
        <dbReference type="EMBL" id="TGG80504.1"/>
    </source>
</evidence>
<proteinExistence type="predicted"/>
<name>A0A6C1C9L7_9ACTN</name>
<sequence length="216" mass="23366">MKGGGARGAAFRTAVLRQAAARLLGYPGEELMRELPLLREAVTGAGTPAARPLLAFLDHAEATGRAELAAHYVHTFDFDRRHCLHLTWWEDGDTRRRGAALLHVKQTYQRYGLEPDGGELPDFLPVVLEFSAVSRTDGLLRRHRAGLEQLREALARAGTPYAQVVSAVCATLPAPGPADRARAERLAAAGPPREDVGLTPYGVPGPVLVPLTERAR</sequence>
<dbReference type="InterPro" id="IPR036411">
    <property type="entry name" value="TorD-like_sf"/>
</dbReference>
<evidence type="ECO:0000313" key="2">
    <source>
        <dbReference type="Proteomes" id="UP000298111"/>
    </source>
</evidence>
<dbReference type="AlphaFoldDB" id="A0A6C1C9L7"/>
<dbReference type="Pfam" id="PF02613">
    <property type="entry name" value="Nitrate_red_del"/>
    <property type="match status" value="1"/>
</dbReference>
<dbReference type="InterPro" id="IPR003765">
    <property type="entry name" value="NO3_reductase_chaperone_NarJ"/>
</dbReference>
<organism evidence="1 2">
    <name type="scientific">Streptomyces albus</name>
    <dbReference type="NCBI Taxonomy" id="1888"/>
    <lineage>
        <taxon>Bacteria</taxon>
        <taxon>Bacillati</taxon>
        <taxon>Actinomycetota</taxon>
        <taxon>Actinomycetes</taxon>
        <taxon>Kitasatosporales</taxon>
        <taxon>Streptomycetaceae</taxon>
        <taxon>Streptomyces</taxon>
    </lineage>
</organism>
<comment type="caution">
    <text evidence="1">The sequence shown here is derived from an EMBL/GenBank/DDBJ whole genome shotgun (WGS) entry which is preliminary data.</text>
</comment>
<dbReference type="Gene3D" id="1.10.3480.10">
    <property type="entry name" value="TorD-like"/>
    <property type="match status" value="1"/>
</dbReference>